<evidence type="ECO:0000256" key="5">
    <source>
        <dbReference type="ARBA" id="ARBA00021843"/>
    </source>
</evidence>
<evidence type="ECO:0000256" key="8">
    <source>
        <dbReference type="ARBA" id="ARBA00022670"/>
    </source>
</evidence>
<evidence type="ECO:0000256" key="3">
    <source>
        <dbReference type="ARBA" id="ARBA00010088"/>
    </source>
</evidence>
<dbReference type="InterPro" id="IPR002410">
    <property type="entry name" value="Peptidase_S33"/>
</dbReference>
<accession>A0A418YIZ6</accession>
<keyword evidence="7 11" id="KW-0963">Cytoplasm</keyword>
<dbReference type="GO" id="GO:0005737">
    <property type="term" value="C:cytoplasm"/>
    <property type="evidence" value="ECO:0007669"/>
    <property type="project" value="UniProtKB-SubCell"/>
</dbReference>
<evidence type="ECO:0000256" key="6">
    <source>
        <dbReference type="ARBA" id="ARBA00022438"/>
    </source>
</evidence>
<dbReference type="InterPro" id="IPR000073">
    <property type="entry name" value="AB_hydrolase_1"/>
</dbReference>
<evidence type="ECO:0000256" key="13">
    <source>
        <dbReference type="RuleBase" id="RU003421"/>
    </source>
</evidence>
<keyword evidence="6 11" id="KW-0031">Aminopeptidase</keyword>
<comment type="similarity">
    <text evidence="3 11 13">Belongs to the peptidase S33 family.</text>
</comment>
<dbReference type="InterPro" id="IPR005944">
    <property type="entry name" value="Pro_iminopeptidase"/>
</dbReference>
<feature type="active site" description="Proton donor" evidence="12">
    <location>
        <position position="292"/>
    </location>
</feature>
<evidence type="ECO:0000256" key="7">
    <source>
        <dbReference type="ARBA" id="ARBA00022490"/>
    </source>
</evidence>
<dbReference type="Gene3D" id="3.40.50.1820">
    <property type="entry name" value="alpha/beta hydrolase"/>
    <property type="match status" value="1"/>
</dbReference>
<dbReference type="EC" id="3.4.11.5" evidence="4 11"/>
<protein>
    <recommendedName>
        <fullName evidence="5 11">Proline iminopeptidase</fullName>
        <shortName evidence="11">PIP</shortName>
        <ecNumber evidence="4 11">3.4.11.5</ecNumber>
    </recommendedName>
    <alternativeName>
        <fullName evidence="10 11">Prolyl aminopeptidase</fullName>
    </alternativeName>
</protein>
<dbReference type="PANTHER" id="PTHR43722">
    <property type="entry name" value="PROLINE IMINOPEPTIDASE"/>
    <property type="match status" value="1"/>
</dbReference>
<evidence type="ECO:0000256" key="4">
    <source>
        <dbReference type="ARBA" id="ARBA00012568"/>
    </source>
</evidence>
<evidence type="ECO:0000313" key="16">
    <source>
        <dbReference type="Proteomes" id="UP000283255"/>
    </source>
</evidence>
<sequence length="322" mass="36444">MQTLYPAINSNQEYQLEVGQGHTLYVEESGSVDGIPVLFFHGGPGAGCHQSDRRFFDPERFRIILFDQRGCGRSTPYGELQDNSPSQLVEDIESIRQHLGVKQWLLFGGSWGATLALLYAQSFPEQVLGLVLRGTFLMRPEDLTWLYQAEGGAAQVFPDYFAEFVQPFGRDCQMQDTLHYYHQLLTSDNELERLNAAKSWYFWEGRIAQLHAPEHMNFDAHQGISMARISSHFFTQQPLLQHSILSQLEKVTHLPAILIHGRYDMVCKLENSSQLAKQWPNAQLQIVPSAGHSSREAGMIDALCKATTTMADIINDRTHSES</sequence>
<dbReference type="PIRSF" id="PIRSF006431">
    <property type="entry name" value="Pept_S33"/>
    <property type="match status" value="1"/>
</dbReference>
<dbReference type="EMBL" id="QZCH01000002">
    <property type="protein sequence ID" value="RJG50610.1"/>
    <property type="molecule type" value="Genomic_DNA"/>
</dbReference>
<evidence type="ECO:0000313" key="15">
    <source>
        <dbReference type="EMBL" id="RJG50610.1"/>
    </source>
</evidence>
<evidence type="ECO:0000256" key="11">
    <source>
        <dbReference type="PIRNR" id="PIRNR006431"/>
    </source>
</evidence>
<dbReference type="PRINTS" id="PR00111">
    <property type="entry name" value="ABHYDROLASE"/>
</dbReference>
<dbReference type="Proteomes" id="UP000283255">
    <property type="component" value="Unassembled WGS sequence"/>
</dbReference>
<reference evidence="15 16" key="1">
    <citation type="submission" date="2018-09" db="EMBL/GenBank/DDBJ databases">
        <authorList>
            <person name="Wang F."/>
        </authorList>
    </citation>
    <scope>NUCLEOTIDE SEQUENCE [LARGE SCALE GENOMIC DNA]</scope>
    <source>
        <strain evidence="15 16">PLHSC7-2</strain>
    </source>
</reference>
<dbReference type="GO" id="GO:0006508">
    <property type="term" value="P:proteolysis"/>
    <property type="evidence" value="ECO:0007669"/>
    <property type="project" value="UniProtKB-KW"/>
</dbReference>
<reference evidence="15 16" key="2">
    <citation type="submission" date="2019-01" db="EMBL/GenBank/DDBJ databases">
        <title>Motilimonas pumilus sp. nov., isolated from the gut of sea cucumber (Apostichopus japonicus).</title>
        <authorList>
            <person name="Wang F.-Q."/>
            <person name="Ren L.-H."/>
            <person name="Lin Y.-W."/>
            <person name="Sun G.-H."/>
            <person name="Du Z.-J."/>
            <person name="Zhao J.-X."/>
            <person name="Liu X.-J."/>
            <person name="Liu L.-J."/>
        </authorList>
    </citation>
    <scope>NUCLEOTIDE SEQUENCE [LARGE SCALE GENOMIC DNA]</scope>
    <source>
        <strain evidence="15 16">PLHSC7-2</strain>
    </source>
</reference>
<evidence type="ECO:0000256" key="10">
    <source>
        <dbReference type="ARBA" id="ARBA00029605"/>
    </source>
</evidence>
<keyword evidence="8 11" id="KW-0645">Protease</keyword>
<keyword evidence="9 11" id="KW-0378">Hydrolase</keyword>
<evidence type="ECO:0000259" key="14">
    <source>
        <dbReference type="Pfam" id="PF00561"/>
    </source>
</evidence>
<comment type="subcellular location">
    <subcellularLocation>
        <location evidence="2 11">Cytoplasm</location>
    </subcellularLocation>
</comment>
<dbReference type="Pfam" id="PF00561">
    <property type="entry name" value="Abhydrolase_1"/>
    <property type="match status" value="1"/>
</dbReference>
<evidence type="ECO:0000256" key="9">
    <source>
        <dbReference type="ARBA" id="ARBA00022801"/>
    </source>
</evidence>
<dbReference type="PRINTS" id="PR00793">
    <property type="entry name" value="PROAMNOPTASE"/>
</dbReference>
<dbReference type="PANTHER" id="PTHR43722:SF1">
    <property type="entry name" value="PROLINE IMINOPEPTIDASE"/>
    <property type="match status" value="1"/>
</dbReference>
<feature type="active site" description="Nucleophile" evidence="12">
    <location>
        <position position="110"/>
    </location>
</feature>
<organism evidence="15 16">
    <name type="scientific">Motilimonas pumila</name>
    <dbReference type="NCBI Taxonomy" id="2303987"/>
    <lineage>
        <taxon>Bacteria</taxon>
        <taxon>Pseudomonadati</taxon>
        <taxon>Pseudomonadota</taxon>
        <taxon>Gammaproteobacteria</taxon>
        <taxon>Alteromonadales</taxon>
        <taxon>Alteromonadales genera incertae sedis</taxon>
        <taxon>Motilimonas</taxon>
    </lineage>
</organism>
<comment type="catalytic activity">
    <reaction evidence="1 11 13">
        <text>Release of N-terminal proline from a peptide.</text>
        <dbReference type="EC" id="3.4.11.5"/>
    </reaction>
</comment>
<dbReference type="GO" id="GO:0004177">
    <property type="term" value="F:aminopeptidase activity"/>
    <property type="evidence" value="ECO:0007669"/>
    <property type="project" value="UniProtKB-UniRule"/>
</dbReference>
<feature type="active site" evidence="12">
    <location>
        <position position="264"/>
    </location>
</feature>
<dbReference type="InterPro" id="IPR029058">
    <property type="entry name" value="AB_hydrolase_fold"/>
</dbReference>
<keyword evidence="16" id="KW-1185">Reference proteome</keyword>
<gene>
    <name evidence="15" type="primary">pip</name>
    <name evidence="15" type="ORF">D1Z90_03825</name>
</gene>
<evidence type="ECO:0000256" key="1">
    <source>
        <dbReference type="ARBA" id="ARBA00001585"/>
    </source>
</evidence>
<dbReference type="NCBIfam" id="TIGR01249">
    <property type="entry name" value="pro_imino_pep_1"/>
    <property type="match status" value="1"/>
</dbReference>
<dbReference type="SUPFAM" id="SSF53474">
    <property type="entry name" value="alpha/beta-Hydrolases"/>
    <property type="match status" value="1"/>
</dbReference>
<dbReference type="AlphaFoldDB" id="A0A418YIZ6"/>
<comment type="caution">
    <text evidence="15">The sequence shown here is derived from an EMBL/GenBank/DDBJ whole genome shotgun (WGS) entry which is preliminary data.</text>
</comment>
<evidence type="ECO:0000256" key="2">
    <source>
        <dbReference type="ARBA" id="ARBA00004496"/>
    </source>
</evidence>
<proteinExistence type="inferred from homology"/>
<dbReference type="OrthoDB" id="9796770at2"/>
<evidence type="ECO:0000256" key="12">
    <source>
        <dbReference type="PIRSR" id="PIRSR006431-1"/>
    </source>
</evidence>
<feature type="domain" description="AB hydrolase-1" evidence="14">
    <location>
        <begin position="36"/>
        <end position="293"/>
    </location>
</feature>
<dbReference type="RefSeq" id="WP_119909411.1">
    <property type="nucleotide sequence ID" value="NZ_QZCH01000002.1"/>
</dbReference>
<name>A0A418YIZ6_9GAMM</name>